<organism evidence="3 4">
    <name type="scientific">Flavobacterium reichenbachii</name>
    <dbReference type="NCBI Taxonomy" id="362418"/>
    <lineage>
        <taxon>Bacteria</taxon>
        <taxon>Pseudomonadati</taxon>
        <taxon>Bacteroidota</taxon>
        <taxon>Flavobacteriia</taxon>
        <taxon>Flavobacteriales</taxon>
        <taxon>Flavobacteriaceae</taxon>
        <taxon>Flavobacterium</taxon>
    </lineage>
</organism>
<dbReference type="STRING" id="362418.IW19_19400"/>
<keyword evidence="4" id="KW-1185">Reference proteome</keyword>
<dbReference type="InterPro" id="IPR013538">
    <property type="entry name" value="ASHA1/2-like_C"/>
</dbReference>
<dbReference type="RefSeq" id="WP_035687382.1">
    <property type="nucleotide sequence ID" value="NZ_JPRL01000001.1"/>
</dbReference>
<evidence type="ECO:0000313" key="4">
    <source>
        <dbReference type="Proteomes" id="UP000028715"/>
    </source>
</evidence>
<dbReference type="Pfam" id="PF08327">
    <property type="entry name" value="AHSA1"/>
    <property type="match status" value="1"/>
</dbReference>
<evidence type="ECO:0000313" key="3">
    <source>
        <dbReference type="EMBL" id="KFF07538.1"/>
    </source>
</evidence>
<dbReference type="SUPFAM" id="SSF55961">
    <property type="entry name" value="Bet v1-like"/>
    <property type="match status" value="1"/>
</dbReference>
<name>A0A085ZSX4_9FLAO</name>
<dbReference type="Gene3D" id="3.30.530.20">
    <property type="match status" value="1"/>
</dbReference>
<protein>
    <submittedName>
        <fullName evidence="3">ATPase</fullName>
    </submittedName>
</protein>
<dbReference type="eggNOG" id="COG3832">
    <property type="taxonomic scope" value="Bacteria"/>
</dbReference>
<dbReference type="AlphaFoldDB" id="A0A085ZSX4"/>
<gene>
    <name evidence="3" type="ORF">IW19_19400</name>
</gene>
<evidence type="ECO:0000259" key="2">
    <source>
        <dbReference type="Pfam" id="PF08327"/>
    </source>
</evidence>
<dbReference type="InterPro" id="IPR023393">
    <property type="entry name" value="START-like_dom_sf"/>
</dbReference>
<dbReference type="OrthoDB" id="2355173at2"/>
<dbReference type="EMBL" id="JPRL01000001">
    <property type="protein sequence ID" value="KFF07538.1"/>
    <property type="molecule type" value="Genomic_DNA"/>
</dbReference>
<comment type="caution">
    <text evidence="3">The sequence shown here is derived from an EMBL/GenBank/DDBJ whole genome shotgun (WGS) entry which is preliminary data.</text>
</comment>
<proteinExistence type="inferred from homology"/>
<dbReference type="CDD" id="cd07814">
    <property type="entry name" value="SRPBCC_CalC_Aha1-like"/>
    <property type="match status" value="1"/>
</dbReference>
<accession>A0A085ZSX4</accession>
<sequence length="139" mass="16317">MATNISTIVLNAPVQKVWNALTQPELVKQWQYGSELLTDWKIDHEIRFRNEWEGQVFEQWGTVLEVIPNQKIKYSLFFPRPGLEDKPENYFIMSYLLSEENQKTKLEIIQEDNRPGAVQEKPQDEENPILQALKTVVES</sequence>
<reference evidence="3 4" key="1">
    <citation type="submission" date="2014-07" db="EMBL/GenBank/DDBJ databases">
        <title>Genome of Flavobacterium reichenbachii LMG 25512.</title>
        <authorList>
            <person name="Stropko S.J."/>
            <person name="Pipes S.E."/>
            <person name="Newman J.D."/>
        </authorList>
    </citation>
    <scope>NUCLEOTIDE SEQUENCE [LARGE SCALE GENOMIC DNA]</scope>
    <source>
        <strain evidence="3 4">LMG 25512</strain>
    </source>
</reference>
<evidence type="ECO:0000256" key="1">
    <source>
        <dbReference type="ARBA" id="ARBA00006817"/>
    </source>
</evidence>
<feature type="domain" description="Activator of Hsp90 ATPase homologue 1/2-like C-terminal" evidence="2">
    <location>
        <begin position="11"/>
        <end position="121"/>
    </location>
</feature>
<dbReference type="Proteomes" id="UP000028715">
    <property type="component" value="Unassembled WGS sequence"/>
</dbReference>
<comment type="similarity">
    <text evidence="1">Belongs to the AHA1 family.</text>
</comment>